<organism evidence="2 3">
    <name type="scientific">Mycena citricolor</name>
    <dbReference type="NCBI Taxonomy" id="2018698"/>
    <lineage>
        <taxon>Eukaryota</taxon>
        <taxon>Fungi</taxon>
        <taxon>Dikarya</taxon>
        <taxon>Basidiomycota</taxon>
        <taxon>Agaricomycotina</taxon>
        <taxon>Agaricomycetes</taxon>
        <taxon>Agaricomycetidae</taxon>
        <taxon>Agaricales</taxon>
        <taxon>Marasmiineae</taxon>
        <taxon>Mycenaceae</taxon>
        <taxon>Mycena</taxon>
    </lineage>
</organism>
<keyword evidence="1" id="KW-1133">Transmembrane helix</keyword>
<feature type="transmembrane region" description="Helical" evidence="1">
    <location>
        <begin position="80"/>
        <end position="102"/>
    </location>
</feature>
<keyword evidence="1" id="KW-0472">Membrane</keyword>
<dbReference type="EMBL" id="CAVNYO010000093">
    <property type="protein sequence ID" value="CAK5265576.1"/>
    <property type="molecule type" value="Genomic_DNA"/>
</dbReference>
<keyword evidence="1" id="KW-0812">Transmembrane</keyword>
<name>A0AAD2GXS3_9AGAR</name>
<dbReference type="Proteomes" id="UP001295794">
    <property type="component" value="Unassembled WGS sequence"/>
</dbReference>
<evidence type="ECO:0008006" key="4">
    <source>
        <dbReference type="Google" id="ProtNLM"/>
    </source>
</evidence>
<comment type="caution">
    <text evidence="2">The sequence shown here is derived from an EMBL/GenBank/DDBJ whole genome shotgun (WGS) entry which is preliminary data.</text>
</comment>
<keyword evidence="3" id="KW-1185">Reference proteome</keyword>
<feature type="transmembrane region" description="Helical" evidence="1">
    <location>
        <begin position="108"/>
        <end position="131"/>
    </location>
</feature>
<accession>A0AAD2GXS3</accession>
<dbReference type="AlphaFoldDB" id="A0AAD2GXS3"/>
<evidence type="ECO:0000313" key="3">
    <source>
        <dbReference type="Proteomes" id="UP001295794"/>
    </source>
</evidence>
<reference evidence="2" key="1">
    <citation type="submission" date="2023-11" db="EMBL/GenBank/DDBJ databases">
        <authorList>
            <person name="De Vega J J."/>
            <person name="De Vega J J."/>
        </authorList>
    </citation>
    <scope>NUCLEOTIDE SEQUENCE</scope>
</reference>
<gene>
    <name evidence="2" type="ORF">MYCIT1_LOCUS6665</name>
</gene>
<feature type="transmembrane region" description="Helical" evidence="1">
    <location>
        <begin position="24"/>
        <end position="42"/>
    </location>
</feature>
<evidence type="ECO:0000313" key="2">
    <source>
        <dbReference type="EMBL" id="CAK5265576.1"/>
    </source>
</evidence>
<evidence type="ECO:0000256" key="1">
    <source>
        <dbReference type="SAM" id="Phobius"/>
    </source>
</evidence>
<feature type="non-terminal residue" evidence="2">
    <location>
        <position position="1"/>
    </location>
</feature>
<proteinExistence type="predicted"/>
<sequence length="198" mass="22805">GHPGLHVCKSWRLYPRMLSNRKQMYIAAIFSFVLYILIFLRMRGNIIVEGFRISFRRSGLSQWRGKRFNAQALTIAKQMLLYPIAYTILILPITASRFTYFAGYRVPFGVTIFADSIFLLDGVVNVTLFAMTRRILPPDSFKIPKWKISRPTPIPEATFDPGLDSYYQASGKYVPFDEKEDSLPSVPVFPKPIHSRDM</sequence>
<protein>
    <recommendedName>
        <fullName evidence="4">G protein-coupled receptor</fullName>
    </recommendedName>
</protein>